<dbReference type="Pfam" id="PF01494">
    <property type="entry name" value="FAD_binding_3"/>
    <property type="match status" value="1"/>
</dbReference>
<dbReference type="UniPathway" id="UPA00232"/>
<evidence type="ECO:0000256" key="5">
    <source>
        <dbReference type="ARBA" id="ARBA00022827"/>
    </source>
</evidence>
<keyword evidence="5" id="KW-0274">FAD</keyword>
<proteinExistence type="inferred from homology"/>
<evidence type="ECO:0000256" key="6">
    <source>
        <dbReference type="ARBA" id="ARBA00023002"/>
    </source>
</evidence>
<dbReference type="STRING" id="87626.PTD2_14772"/>
<keyword evidence="4" id="KW-0285">Flavoprotein</keyword>
<dbReference type="EMBL" id="AAOH01000006">
    <property type="protein sequence ID" value="EAR27312.1"/>
    <property type="molecule type" value="Genomic_DNA"/>
</dbReference>
<dbReference type="SUPFAM" id="SSF51905">
    <property type="entry name" value="FAD/NAD(P)-binding domain"/>
    <property type="match status" value="1"/>
</dbReference>
<dbReference type="InterPro" id="IPR051205">
    <property type="entry name" value="UbiH/COQ6_monooxygenase"/>
</dbReference>
<evidence type="ECO:0000256" key="1">
    <source>
        <dbReference type="ARBA" id="ARBA00001974"/>
    </source>
</evidence>
<keyword evidence="7" id="KW-0503">Monooxygenase</keyword>
<dbReference type="Gene3D" id="3.50.50.60">
    <property type="entry name" value="FAD/NAD(P)-binding domain"/>
    <property type="match status" value="2"/>
</dbReference>
<dbReference type="NCBIfam" id="NF004356">
    <property type="entry name" value="PRK05732.1"/>
    <property type="match status" value="1"/>
</dbReference>
<keyword evidence="10" id="KW-1185">Reference proteome</keyword>
<evidence type="ECO:0000256" key="7">
    <source>
        <dbReference type="ARBA" id="ARBA00023033"/>
    </source>
</evidence>
<dbReference type="NCBIfam" id="TIGR01988">
    <property type="entry name" value="Ubi-OHases"/>
    <property type="match status" value="1"/>
</dbReference>
<comment type="caution">
    <text evidence="9">The sequence shown here is derived from an EMBL/GenBank/DDBJ whole genome shotgun (WGS) entry which is preliminary data.</text>
</comment>
<dbReference type="GO" id="GO:0008681">
    <property type="term" value="F:2-octaprenyl-6-methoxyphenol hydroxylase activity"/>
    <property type="evidence" value="ECO:0007669"/>
    <property type="project" value="InterPro"/>
</dbReference>
<dbReference type="NCBIfam" id="TIGR01984">
    <property type="entry name" value="UbiH"/>
    <property type="match status" value="1"/>
</dbReference>
<dbReference type="AlphaFoldDB" id="A4CCL9"/>
<evidence type="ECO:0000259" key="8">
    <source>
        <dbReference type="Pfam" id="PF01494"/>
    </source>
</evidence>
<dbReference type="PROSITE" id="PS01304">
    <property type="entry name" value="UBIH"/>
    <property type="match status" value="1"/>
</dbReference>
<evidence type="ECO:0000313" key="10">
    <source>
        <dbReference type="Proteomes" id="UP000006201"/>
    </source>
</evidence>
<sequence>MQQFDVVILGGGLIGASQALCLAKSCPQLRIAVVEAFTANDSAQPSFDDRSIAIAHHSATYLSKLGLFNQSAPYVETIASVQVSDRGHFGKTNISAAEYQVPALGYVAEVRPFGIMLHQQLVQQGITLFCPHTVSAIELSANVNILTLNDNQQLSAKLVIVADGAQSTSRAMLKIDFKPESYPQSAIIANIEVSGGHHQRAFERFTEHGPMALLPMSQNRYSLVWCVHPDAVADLMQASDDEFLTQLQQAFGYRAGHFIKVGVKAQYPLTKGQASQFIAHRTAIIGNAAHTVHPIAGQGFNLGVRDIQLLVDLIKTAHNQGLDIGTYPVLKLYQQQRQQDIGTVLCLTDSLVKLFSNSARFIALGRSIGLLSLELSKGLKKPLAKQLMGHTRQGLKT</sequence>
<accession>A4CCL9</accession>
<dbReference type="OrthoDB" id="9769565at2"/>
<dbReference type="InterPro" id="IPR002938">
    <property type="entry name" value="FAD-bd"/>
</dbReference>
<dbReference type="InterPro" id="IPR010971">
    <property type="entry name" value="UbiH/COQ6"/>
</dbReference>
<dbReference type="RefSeq" id="WP_009838574.1">
    <property type="nucleotide sequence ID" value="NZ_AAOH01000006.1"/>
</dbReference>
<protein>
    <submittedName>
        <fullName evidence="9">2-octaprenyl-6-methoxyphenol hydroxylase</fullName>
    </submittedName>
</protein>
<name>A4CCL9_9GAMM</name>
<dbReference type="Proteomes" id="UP000006201">
    <property type="component" value="Unassembled WGS sequence"/>
</dbReference>
<comment type="pathway">
    <text evidence="2">Cofactor biosynthesis; ubiquinone biosynthesis.</text>
</comment>
<evidence type="ECO:0000313" key="9">
    <source>
        <dbReference type="EMBL" id="EAR27312.1"/>
    </source>
</evidence>
<dbReference type="InterPro" id="IPR036188">
    <property type="entry name" value="FAD/NAD-bd_sf"/>
</dbReference>
<keyword evidence="6" id="KW-0560">Oxidoreductase</keyword>
<dbReference type="HOGENOM" id="CLU_009665_8_1_6"/>
<dbReference type="InterPro" id="IPR011295">
    <property type="entry name" value="UbiH"/>
</dbReference>
<organism evidence="9 10">
    <name type="scientific">Pseudoalteromonas tunicata D2</name>
    <dbReference type="NCBI Taxonomy" id="87626"/>
    <lineage>
        <taxon>Bacteria</taxon>
        <taxon>Pseudomonadati</taxon>
        <taxon>Pseudomonadota</taxon>
        <taxon>Gammaproteobacteria</taxon>
        <taxon>Alteromonadales</taxon>
        <taxon>Pseudoalteromonadaceae</taxon>
        <taxon>Pseudoalteromonas</taxon>
    </lineage>
</organism>
<dbReference type="InterPro" id="IPR018168">
    <property type="entry name" value="Ubi_Hdrlase_CS"/>
</dbReference>
<gene>
    <name evidence="9" type="ORF">PTD2_14772</name>
</gene>
<feature type="domain" description="FAD-binding" evidence="8">
    <location>
        <begin position="4"/>
        <end position="313"/>
    </location>
</feature>
<dbReference type="PRINTS" id="PR00420">
    <property type="entry name" value="RNGMNOXGNASE"/>
</dbReference>
<reference evidence="9 10" key="1">
    <citation type="submission" date="2006-02" db="EMBL/GenBank/DDBJ databases">
        <authorList>
            <person name="Moran M.A."/>
            <person name="Kjelleberg S."/>
            <person name="Egan S."/>
            <person name="Saunders N."/>
            <person name="Thomas T."/>
            <person name="Ferriera S."/>
            <person name="Johnson J."/>
            <person name="Kravitz S."/>
            <person name="Halpern A."/>
            <person name="Remington K."/>
            <person name="Beeson K."/>
            <person name="Tran B."/>
            <person name="Rogers Y.-H."/>
            <person name="Friedman R."/>
            <person name="Venter J.C."/>
        </authorList>
    </citation>
    <scope>NUCLEOTIDE SEQUENCE [LARGE SCALE GENOMIC DNA]</scope>
    <source>
        <strain evidence="9 10">D2</strain>
    </source>
</reference>
<dbReference type="PANTHER" id="PTHR43876">
    <property type="entry name" value="UBIQUINONE BIOSYNTHESIS MONOOXYGENASE COQ6, MITOCHONDRIAL"/>
    <property type="match status" value="1"/>
</dbReference>
<dbReference type="GO" id="GO:0071949">
    <property type="term" value="F:FAD binding"/>
    <property type="evidence" value="ECO:0007669"/>
    <property type="project" value="InterPro"/>
</dbReference>
<evidence type="ECO:0000256" key="3">
    <source>
        <dbReference type="ARBA" id="ARBA00005349"/>
    </source>
</evidence>
<dbReference type="PANTHER" id="PTHR43876:SF8">
    <property type="entry name" value="2-OCTAPRENYL-6-METHOXYPHENOL HYDROXYLASE"/>
    <property type="match status" value="1"/>
</dbReference>
<evidence type="ECO:0000256" key="2">
    <source>
        <dbReference type="ARBA" id="ARBA00004749"/>
    </source>
</evidence>
<dbReference type="GO" id="GO:0006744">
    <property type="term" value="P:ubiquinone biosynthetic process"/>
    <property type="evidence" value="ECO:0007669"/>
    <property type="project" value="UniProtKB-UniPathway"/>
</dbReference>
<evidence type="ECO:0000256" key="4">
    <source>
        <dbReference type="ARBA" id="ARBA00022630"/>
    </source>
</evidence>
<dbReference type="eggNOG" id="COG0654">
    <property type="taxonomic scope" value="Bacteria"/>
</dbReference>
<comment type="cofactor">
    <cofactor evidence="1">
        <name>FAD</name>
        <dbReference type="ChEBI" id="CHEBI:57692"/>
    </cofactor>
</comment>
<comment type="similarity">
    <text evidence="3">Belongs to the UbiH/COQ6 family.</text>
</comment>